<accession>A0ACB9J4R1</accession>
<proteinExistence type="predicted"/>
<gene>
    <name evidence="1" type="ORF">L1987_14942</name>
</gene>
<dbReference type="EMBL" id="CM042022">
    <property type="protein sequence ID" value="KAI3815280.1"/>
    <property type="molecule type" value="Genomic_DNA"/>
</dbReference>
<evidence type="ECO:0000313" key="1">
    <source>
        <dbReference type="EMBL" id="KAI3815280.1"/>
    </source>
</evidence>
<comment type="caution">
    <text evidence="1">The sequence shown here is derived from an EMBL/GenBank/DDBJ whole genome shotgun (WGS) entry which is preliminary data.</text>
</comment>
<keyword evidence="2" id="KW-1185">Reference proteome</keyword>
<reference evidence="1 2" key="2">
    <citation type="journal article" date="2022" name="Mol. Ecol. Resour.">
        <title>The genomes of chicory, endive, great burdock and yacon provide insights into Asteraceae paleo-polyploidization history and plant inulin production.</title>
        <authorList>
            <person name="Fan W."/>
            <person name="Wang S."/>
            <person name="Wang H."/>
            <person name="Wang A."/>
            <person name="Jiang F."/>
            <person name="Liu H."/>
            <person name="Zhao H."/>
            <person name="Xu D."/>
            <person name="Zhang Y."/>
        </authorList>
    </citation>
    <scope>NUCLEOTIDE SEQUENCE [LARGE SCALE GENOMIC DNA]</scope>
    <source>
        <strain evidence="2">cv. Yunnan</strain>
        <tissue evidence="1">Leaves</tissue>
    </source>
</reference>
<reference evidence="2" key="1">
    <citation type="journal article" date="2022" name="Mol. Ecol. Resour.">
        <title>The genomes of chicory, endive, great burdock and yacon provide insights into Asteraceae palaeo-polyploidization history and plant inulin production.</title>
        <authorList>
            <person name="Fan W."/>
            <person name="Wang S."/>
            <person name="Wang H."/>
            <person name="Wang A."/>
            <person name="Jiang F."/>
            <person name="Liu H."/>
            <person name="Zhao H."/>
            <person name="Xu D."/>
            <person name="Zhang Y."/>
        </authorList>
    </citation>
    <scope>NUCLEOTIDE SEQUENCE [LARGE SCALE GENOMIC DNA]</scope>
    <source>
        <strain evidence="2">cv. Yunnan</strain>
    </source>
</reference>
<dbReference type="Proteomes" id="UP001056120">
    <property type="component" value="Linkage Group LG05"/>
</dbReference>
<name>A0ACB9J4R1_9ASTR</name>
<protein>
    <submittedName>
        <fullName evidence="1">Uncharacterized protein</fullName>
    </submittedName>
</protein>
<sequence length="207" mass="23727">MLSAYLLEFVLFSPFVHPSVDDNLYSSLFLFPKLFGVTARILRKQPCYFITDMSSSSDYSKSKYNHDSSQEDPSEYDNIESSYGGSSSSLKHSHNNNDYSSNYAPRNSSLTLESESSEYTDTIRVKTYSTPMTNGARTKPRMMVRPGIKFTFERPSEHPTEESSTPRESMSKDGTEVSKEGYAKRTHTKWMTRQDVDHQAFQQQQQL</sequence>
<evidence type="ECO:0000313" key="2">
    <source>
        <dbReference type="Proteomes" id="UP001056120"/>
    </source>
</evidence>
<organism evidence="1 2">
    <name type="scientific">Smallanthus sonchifolius</name>
    <dbReference type="NCBI Taxonomy" id="185202"/>
    <lineage>
        <taxon>Eukaryota</taxon>
        <taxon>Viridiplantae</taxon>
        <taxon>Streptophyta</taxon>
        <taxon>Embryophyta</taxon>
        <taxon>Tracheophyta</taxon>
        <taxon>Spermatophyta</taxon>
        <taxon>Magnoliopsida</taxon>
        <taxon>eudicotyledons</taxon>
        <taxon>Gunneridae</taxon>
        <taxon>Pentapetalae</taxon>
        <taxon>asterids</taxon>
        <taxon>campanulids</taxon>
        <taxon>Asterales</taxon>
        <taxon>Asteraceae</taxon>
        <taxon>Asteroideae</taxon>
        <taxon>Heliantheae alliance</taxon>
        <taxon>Millerieae</taxon>
        <taxon>Smallanthus</taxon>
    </lineage>
</organism>